<dbReference type="InParanoid" id="A0A2S8SUD3"/>
<evidence type="ECO:0000256" key="1">
    <source>
        <dbReference type="ARBA" id="ARBA00000024"/>
    </source>
</evidence>
<dbReference type="NCBIfam" id="NF000768">
    <property type="entry name" value="PRK00051.1"/>
    <property type="match status" value="1"/>
</dbReference>
<proteinExistence type="predicted"/>
<dbReference type="PANTHER" id="PTHR42945:SF1">
    <property type="entry name" value="HISTIDINE BIOSYNTHESIS BIFUNCTIONAL PROTEIN HIS7"/>
    <property type="match status" value="1"/>
</dbReference>
<evidence type="ECO:0000313" key="8">
    <source>
        <dbReference type="EMBL" id="PQV64412.1"/>
    </source>
</evidence>
<keyword evidence="5 8" id="KW-0378">Hydrolase</keyword>
<dbReference type="EMBL" id="NIGF01000005">
    <property type="protein sequence ID" value="PQV64412.1"/>
    <property type="molecule type" value="Genomic_DNA"/>
</dbReference>
<evidence type="ECO:0000256" key="6">
    <source>
        <dbReference type="ARBA" id="ARBA00023102"/>
    </source>
</evidence>
<dbReference type="PANTHER" id="PTHR42945">
    <property type="entry name" value="HISTIDINE BIOSYNTHESIS BIFUNCTIONAL PROTEIN"/>
    <property type="match status" value="1"/>
</dbReference>
<evidence type="ECO:0000256" key="2">
    <source>
        <dbReference type="ARBA" id="ARBA00005169"/>
    </source>
</evidence>
<protein>
    <recommendedName>
        <fullName evidence="3">phosphoribosyl-AMP cyclohydrolase</fullName>
        <ecNumber evidence="3">3.5.4.19</ecNumber>
    </recommendedName>
</protein>
<comment type="catalytic activity">
    <reaction evidence="1">
        <text>1-(5-phospho-beta-D-ribosyl)-5'-AMP + H2O = 1-(5-phospho-beta-D-ribosyl)-5-[(5-phospho-beta-D-ribosylamino)methylideneamino]imidazole-4-carboxamide</text>
        <dbReference type="Rhea" id="RHEA:20049"/>
        <dbReference type="ChEBI" id="CHEBI:15377"/>
        <dbReference type="ChEBI" id="CHEBI:58435"/>
        <dbReference type="ChEBI" id="CHEBI:59457"/>
        <dbReference type="EC" id="3.5.4.19"/>
    </reaction>
</comment>
<dbReference type="OrthoDB" id="9795769at2"/>
<dbReference type="FunCoup" id="A0A2S8SUD3">
    <property type="interactions" value="166"/>
</dbReference>
<evidence type="ECO:0000256" key="5">
    <source>
        <dbReference type="ARBA" id="ARBA00022801"/>
    </source>
</evidence>
<organism evidence="8 9">
    <name type="scientific">Abditibacterium utsteinense</name>
    <dbReference type="NCBI Taxonomy" id="1960156"/>
    <lineage>
        <taxon>Bacteria</taxon>
        <taxon>Pseudomonadati</taxon>
        <taxon>Abditibacteriota</taxon>
        <taxon>Abditibacteriia</taxon>
        <taxon>Abditibacteriales</taxon>
        <taxon>Abditibacteriaceae</taxon>
        <taxon>Abditibacterium</taxon>
    </lineage>
</organism>
<evidence type="ECO:0000256" key="4">
    <source>
        <dbReference type="ARBA" id="ARBA00022605"/>
    </source>
</evidence>
<dbReference type="Pfam" id="PF01502">
    <property type="entry name" value="PRA-CH"/>
    <property type="match status" value="1"/>
</dbReference>
<sequence>MFIDNLKYDEKGLVCGVFQDFQTGEVLTVAWLNKEAVQLMWDTKRGTVYRRSKGKVMMKGEVSGNVQIVHEIFVDCDKDALVIKVEQIGGAACHKGYRSCFFDLVKENGELEAQGEPLFDPQKVYG</sequence>
<keyword evidence="9" id="KW-1185">Reference proteome</keyword>
<dbReference type="EC" id="3.5.4.19" evidence="3"/>
<evidence type="ECO:0000256" key="3">
    <source>
        <dbReference type="ARBA" id="ARBA00012721"/>
    </source>
</evidence>
<dbReference type="UniPathway" id="UPA00031">
    <property type="reaction ID" value="UER00008"/>
</dbReference>
<evidence type="ECO:0000259" key="7">
    <source>
        <dbReference type="Pfam" id="PF01502"/>
    </source>
</evidence>
<gene>
    <name evidence="8" type="ORF">B1R32_10593</name>
</gene>
<keyword evidence="4" id="KW-0028">Amino-acid biosynthesis</keyword>
<keyword evidence="6" id="KW-0368">Histidine biosynthesis</keyword>
<dbReference type="InterPro" id="IPR038019">
    <property type="entry name" value="PRib_AMP_CycHydrolase_sf"/>
</dbReference>
<accession>A0A2S8SUD3</accession>
<evidence type="ECO:0000313" key="9">
    <source>
        <dbReference type="Proteomes" id="UP000237684"/>
    </source>
</evidence>
<comment type="pathway">
    <text evidence="2">Amino-acid biosynthesis; L-histidine biosynthesis; L-histidine from 5-phospho-alpha-D-ribose 1-diphosphate: step 3/9.</text>
</comment>
<reference evidence="8 9" key="1">
    <citation type="journal article" date="2018" name="Syst. Appl. Microbiol.">
        <title>Abditibacterium utsteinense sp. nov., the first cultivated member of candidate phylum FBP, isolated from ice-free Antarctic soil samples.</title>
        <authorList>
            <person name="Tahon G."/>
            <person name="Tytgat B."/>
            <person name="Lebbe L."/>
            <person name="Carlier A."/>
            <person name="Willems A."/>
        </authorList>
    </citation>
    <scope>NUCLEOTIDE SEQUENCE [LARGE SCALE GENOMIC DNA]</scope>
    <source>
        <strain evidence="8 9">LMG 29911</strain>
    </source>
</reference>
<dbReference type="Gene3D" id="3.10.20.810">
    <property type="entry name" value="Phosphoribosyl-AMP cyclohydrolase"/>
    <property type="match status" value="1"/>
</dbReference>
<dbReference type="SUPFAM" id="SSF141734">
    <property type="entry name" value="HisI-like"/>
    <property type="match status" value="1"/>
</dbReference>
<dbReference type="AlphaFoldDB" id="A0A2S8SUD3"/>
<dbReference type="GO" id="GO:0004635">
    <property type="term" value="F:phosphoribosyl-AMP cyclohydrolase activity"/>
    <property type="evidence" value="ECO:0007669"/>
    <property type="project" value="UniProtKB-EC"/>
</dbReference>
<comment type="caution">
    <text evidence="8">The sequence shown here is derived from an EMBL/GenBank/DDBJ whole genome shotgun (WGS) entry which is preliminary data.</text>
</comment>
<feature type="domain" description="Phosphoribosyl-AMP cyclohydrolase" evidence="7">
    <location>
        <begin position="29"/>
        <end position="102"/>
    </location>
</feature>
<dbReference type="GO" id="GO:0000105">
    <property type="term" value="P:L-histidine biosynthetic process"/>
    <property type="evidence" value="ECO:0007669"/>
    <property type="project" value="UniProtKB-UniPathway"/>
</dbReference>
<dbReference type="InterPro" id="IPR002496">
    <property type="entry name" value="PRib_AMP_CycHydrolase_dom"/>
</dbReference>
<name>A0A2S8SUD3_9BACT</name>
<dbReference type="Proteomes" id="UP000237684">
    <property type="component" value="Unassembled WGS sequence"/>
</dbReference>